<dbReference type="OMA" id="TRYQLMQ"/>
<dbReference type="SUPFAM" id="SSF57667">
    <property type="entry name" value="beta-beta-alpha zinc fingers"/>
    <property type="match status" value="2"/>
</dbReference>
<keyword evidence="10" id="KW-1185">Reference proteome</keyword>
<reference evidence="10" key="1">
    <citation type="submission" date="2013-10" db="EMBL/GenBank/DDBJ databases">
        <title>Genome sequencing of Onchocerca volvulus.</title>
        <authorList>
            <person name="Cotton J."/>
            <person name="Tsai J."/>
            <person name="Stanley E."/>
            <person name="Tracey A."/>
            <person name="Holroyd N."/>
            <person name="Lustigman S."/>
            <person name="Berriman M."/>
        </authorList>
    </citation>
    <scope>NUCLEOTIDE SEQUENCE</scope>
</reference>
<evidence type="ECO:0000256" key="6">
    <source>
        <dbReference type="ARBA" id="ARBA00023242"/>
    </source>
</evidence>
<dbReference type="Proteomes" id="UP000024404">
    <property type="component" value="Unassembled WGS sequence"/>
</dbReference>
<evidence type="ECO:0000313" key="9">
    <source>
        <dbReference type="EnsemblMetazoa" id="OVOC2007.2"/>
    </source>
</evidence>
<dbReference type="InterPro" id="IPR013087">
    <property type="entry name" value="Znf_C2H2_type"/>
</dbReference>
<proteinExistence type="predicted"/>
<protein>
    <recommendedName>
        <fullName evidence="8">C2H2-type domain-containing protein</fullName>
    </recommendedName>
</protein>
<dbReference type="PROSITE" id="PS00028">
    <property type="entry name" value="ZINC_FINGER_C2H2_1"/>
    <property type="match status" value="3"/>
</dbReference>
<dbReference type="GO" id="GO:0010468">
    <property type="term" value="P:regulation of gene expression"/>
    <property type="evidence" value="ECO:0007669"/>
    <property type="project" value="TreeGrafter"/>
</dbReference>
<dbReference type="EnsemblMetazoa" id="OVOC2007.2">
    <property type="protein sequence ID" value="OVOC2007.2"/>
    <property type="gene ID" value="WBGene00238816"/>
</dbReference>
<keyword evidence="5" id="KW-0862">Zinc</keyword>
<dbReference type="AlphaFoldDB" id="A0A2K6VS27"/>
<evidence type="ECO:0000256" key="2">
    <source>
        <dbReference type="ARBA" id="ARBA00022723"/>
    </source>
</evidence>
<dbReference type="STRING" id="6282.A0A2K6VS27"/>
<keyword evidence="2" id="KW-0479">Metal-binding</keyword>
<dbReference type="Pfam" id="PF00096">
    <property type="entry name" value="zf-C2H2"/>
    <property type="match status" value="3"/>
</dbReference>
<dbReference type="SMART" id="SM00355">
    <property type="entry name" value="ZnF_C2H2"/>
    <property type="match status" value="3"/>
</dbReference>
<evidence type="ECO:0000256" key="3">
    <source>
        <dbReference type="ARBA" id="ARBA00022737"/>
    </source>
</evidence>
<feature type="domain" description="C2H2-type" evidence="8">
    <location>
        <begin position="212"/>
        <end position="239"/>
    </location>
</feature>
<name>A0A2K6VS27_ONCVO</name>
<keyword evidence="6" id="KW-0539">Nucleus</keyword>
<evidence type="ECO:0000256" key="1">
    <source>
        <dbReference type="ARBA" id="ARBA00004123"/>
    </source>
</evidence>
<dbReference type="PANTHER" id="PTHR16515:SF66">
    <property type="entry name" value="C2H2-TYPE DOMAIN-CONTAINING PROTEIN"/>
    <property type="match status" value="1"/>
</dbReference>
<dbReference type="PROSITE" id="PS50157">
    <property type="entry name" value="ZINC_FINGER_C2H2_2"/>
    <property type="match status" value="3"/>
</dbReference>
<evidence type="ECO:0000259" key="8">
    <source>
        <dbReference type="PROSITE" id="PS50157"/>
    </source>
</evidence>
<feature type="domain" description="C2H2-type" evidence="8">
    <location>
        <begin position="184"/>
        <end position="211"/>
    </location>
</feature>
<comment type="subcellular location">
    <subcellularLocation>
        <location evidence="1">Nucleus</location>
    </subcellularLocation>
</comment>
<dbReference type="GO" id="GO:1902669">
    <property type="term" value="P:positive regulation of axon guidance"/>
    <property type="evidence" value="ECO:0007669"/>
    <property type="project" value="EnsemblMetazoa"/>
</dbReference>
<dbReference type="GO" id="GO:0008270">
    <property type="term" value="F:zinc ion binding"/>
    <property type="evidence" value="ECO:0007669"/>
    <property type="project" value="UniProtKB-KW"/>
</dbReference>
<sequence length="279" mass="32136">MPRRKTYFIASLLDECDANDMKTVNCNTVKSMEIINKECETLRKLNRDIPGCSHNVKQQQSPCGRTLPMPAVRNQLQNFPENEPFQYFLHRLPLATPLQALSQYSIPCLSQLINTRYQLMQMQQTAQQWSSLSSTTTSTSSSSLSSTSRIPINEQILANQPGIQYQQHRFRIMNNLNQSTIKKYRCDICDKTFSRSNTLVTHKRIHTGEKPFNCDHCGRAFRQPGNLTRHRLTHTTVKPYICSICEKAFNRASNLHTHMRTHSQIFRTKLTTIQTLGSI</sequence>
<evidence type="ECO:0000256" key="4">
    <source>
        <dbReference type="ARBA" id="ARBA00022771"/>
    </source>
</evidence>
<dbReference type="Gene3D" id="3.30.160.60">
    <property type="entry name" value="Classic Zinc Finger"/>
    <property type="match status" value="3"/>
</dbReference>
<dbReference type="FunFam" id="3.30.160.60:FF:001182">
    <property type="entry name" value="Zinc finger, C2H2 type"/>
    <property type="match status" value="2"/>
</dbReference>
<keyword evidence="4 7" id="KW-0863">Zinc-finger</keyword>
<reference evidence="9" key="2">
    <citation type="submission" date="2018-02" db="UniProtKB">
        <authorList>
            <consortium name="EnsemblMetazoa"/>
        </authorList>
    </citation>
    <scope>IDENTIFICATION</scope>
</reference>
<dbReference type="PANTHER" id="PTHR16515">
    <property type="entry name" value="PR DOMAIN ZINC FINGER PROTEIN"/>
    <property type="match status" value="1"/>
</dbReference>
<accession>A0A2K6VS27</accession>
<dbReference type="InterPro" id="IPR050331">
    <property type="entry name" value="Zinc_finger"/>
</dbReference>
<dbReference type="EnsemblMetazoa" id="OVOC2007.1">
    <property type="protein sequence ID" value="OVOC2007.1"/>
    <property type="gene ID" value="WBGene00238816"/>
</dbReference>
<feature type="domain" description="C2H2-type" evidence="8">
    <location>
        <begin position="240"/>
        <end position="263"/>
    </location>
</feature>
<evidence type="ECO:0000256" key="5">
    <source>
        <dbReference type="ARBA" id="ARBA00022833"/>
    </source>
</evidence>
<dbReference type="FunFam" id="3.30.160.60:FF:000634">
    <property type="entry name" value="Zinc finger X-chromosomal protein"/>
    <property type="match status" value="1"/>
</dbReference>
<evidence type="ECO:0000256" key="7">
    <source>
        <dbReference type="PROSITE-ProRule" id="PRU00042"/>
    </source>
</evidence>
<dbReference type="GO" id="GO:0005634">
    <property type="term" value="C:nucleus"/>
    <property type="evidence" value="ECO:0007669"/>
    <property type="project" value="UniProtKB-SubCell"/>
</dbReference>
<evidence type="ECO:0000313" key="10">
    <source>
        <dbReference type="Proteomes" id="UP000024404"/>
    </source>
</evidence>
<dbReference type="EMBL" id="CMVM020000063">
    <property type="status" value="NOT_ANNOTATED_CDS"/>
    <property type="molecule type" value="Genomic_DNA"/>
</dbReference>
<organism evidence="9 10">
    <name type="scientific">Onchocerca volvulus</name>
    <dbReference type="NCBI Taxonomy" id="6282"/>
    <lineage>
        <taxon>Eukaryota</taxon>
        <taxon>Metazoa</taxon>
        <taxon>Ecdysozoa</taxon>
        <taxon>Nematoda</taxon>
        <taxon>Chromadorea</taxon>
        <taxon>Rhabditida</taxon>
        <taxon>Spirurina</taxon>
        <taxon>Spiruromorpha</taxon>
        <taxon>Filarioidea</taxon>
        <taxon>Onchocercidae</taxon>
        <taxon>Onchocerca</taxon>
    </lineage>
</organism>
<keyword evidence="3" id="KW-0677">Repeat</keyword>
<dbReference type="InterPro" id="IPR036236">
    <property type="entry name" value="Znf_C2H2_sf"/>
</dbReference>